<organism evidence="2 3">
    <name type="scientific">Natronocalculus amylovorans</name>
    <dbReference type="NCBI Taxonomy" id="2917812"/>
    <lineage>
        <taxon>Archaea</taxon>
        <taxon>Methanobacteriati</taxon>
        <taxon>Methanobacteriota</taxon>
        <taxon>Stenosarchaea group</taxon>
        <taxon>Halobacteria</taxon>
        <taxon>Halobacteriales</taxon>
        <taxon>Haloferacaceae</taxon>
        <taxon>Natronocalculus</taxon>
    </lineage>
</organism>
<dbReference type="RefSeq" id="WP_174652444.1">
    <property type="nucleotide sequence ID" value="NZ_JAKRVX010000001.1"/>
</dbReference>
<keyword evidence="1" id="KW-1133">Transmembrane helix</keyword>
<keyword evidence="1" id="KW-0472">Membrane</keyword>
<evidence type="ECO:0000313" key="3">
    <source>
        <dbReference type="Proteomes" id="UP001203207"/>
    </source>
</evidence>
<keyword evidence="1" id="KW-0812">Transmembrane</keyword>
<evidence type="ECO:0000256" key="1">
    <source>
        <dbReference type="SAM" id="Phobius"/>
    </source>
</evidence>
<proteinExistence type="predicted"/>
<accession>A0AAE3FVR2</accession>
<reference evidence="2" key="2">
    <citation type="submission" date="2022-02" db="EMBL/GenBank/DDBJ databases">
        <authorList>
            <person name="Elcheninov A.G."/>
            <person name="Sorokin D.Y."/>
            <person name="Kublanov I.V."/>
        </authorList>
    </citation>
    <scope>NUCLEOTIDE SEQUENCE</scope>
    <source>
        <strain evidence="2">AArc-St2</strain>
    </source>
</reference>
<evidence type="ECO:0000313" key="2">
    <source>
        <dbReference type="EMBL" id="MCL9816045.1"/>
    </source>
</evidence>
<dbReference type="AlphaFoldDB" id="A0AAE3FVR2"/>
<dbReference type="EMBL" id="JAKRVX010000001">
    <property type="protein sequence ID" value="MCL9816045.1"/>
    <property type="molecule type" value="Genomic_DNA"/>
</dbReference>
<dbReference type="Proteomes" id="UP001203207">
    <property type="component" value="Unassembled WGS sequence"/>
</dbReference>
<protein>
    <submittedName>
        <fullName evidence="2">Uncharacterized protein</fullName>
    </submittedName>
</protein>
<comment type="caution">
    <text evidence="2">The sequence shown here is derived from an EMBL/GenBank/DDBJ whole genome shotgun (WGS) entry which is preliminary data.</text>
</comment>
<sequence length="72" mass="8040">MDDDRAKFAGGLSLNLVGWLGIFILIVAWPETFPPGFEPLYTPARVLLGLFAVIFIMTGGYVANQQWQAIRR</sequence>
<feature type="transmembrane region" description="Helical" evidence="1">
    <location>
        <begin position="42"/>
        <end position="63"/>
    </location>
</feature>
<feature type="transmembrane region" description="Helical" evidence="1">
    <location>
        <begin position="12"/>
        <end position="30"/>
    </location>
</feature>
<gene>
    <name evidence="2" type="ORF">AArcSt2_03725</name>
</gene>
<reference evidence="2" key="1">
    <citation type="journal article" date="2022" name="Syst. Appl. Microbiol.">
        <title>Natronocalculus amylovorans gen. nov., sp. nov., and Natranaeroarchaeum aerophilus sp. nov., dominant culturable amylolytic natronoarchaea from hypersaline soda lakes in southwestern Siberia.</title>
        <authorList>
            <person name="Sorokin D.Y."/>
            <person name="Elcheninov A.G."/>
            <person name="Khizhniak T.V."/>
            <person name="Koenen M."/>
            <person name="Bale N.J."/>
            <person name="Damste J.S.S."/>
            <person name="Kublanov I.V."/>
        </authorList>
    </citation>
    <scope>NUCLEOTIDE SEQUENCE</scope>
    <source>
        <strain evidence="2">AArc-St2</strain>
    </source>
</reference>
<name>A0AAE3FVR2_9EURY</name>
<keyword evidence="3" id="KW-1185">Reference proteome</keyword>